<dbReference type="Proteomes" id="UP000321353">
    <property type="component" value="Chromosome"/>
</dbReference>
<evidence type="ECO:0000313" key="2">
    <source>
        <dbReference type="EMBL" id="QEF99433.1"/>
    </source>
</evidence>
<dbReference type="KEGG" id="smam:Mal15_34980"/>
<sequence length="143" mass="15977">MPADVSRSIETSPTLFRLRTLRGTGDGRTVKTAMKRPRRRSPAGSDANAGQETLRLRIEPPHAKRARRLVDSIADTMAPREGAACAQATSAAPQDLFTDHAGDLIARLGQWSLQLDRREAELDRRQRELNQLLRLLRQCPQAE</sequence>
<feature type="region of interest" description="Disordered" evidence="1">
    <location>
        <begin position="22"/>
        <end position="62"/>
    </location>
</feature>
<protein>
    <submittedName>
        <fullName evidence="2">Uncharacterized protein</fullName>
    </submittedName>
</protein>
<gene>
    <name evidence="2" type="ORF">Mal15_34980</name>
</gene>
<dbReference type="AlphaFoldDB" id="A0A5B9MF38"/>
<accession>A0A5B9MF38</accession>
<reference evidence="2 3" key="1">
    <citation type="submission" date="2019-02" db="EMBL/GenBank/DDBJ databases">
        <title>Planctomycetal bacteria perform biofilm scaping via a novel small molecule.</title>
        <authorList>
            <person name="Jeske O."/>
            <person name="Boedeker C."/>
            <person name="Wiegand S."/>
            <person name="Breitling P."/>
            <person name="Kallscheuer N."/>
            <person name="Jogler M."/>
            <person name="Rohde M."/>
            <person name="Petersen J."/>
            <person name="Medema M.H."/>
            <person name="Surup F."/>
            <person name="Jogler C."/>
        </authorList>
    </citation>
    <scope>NUCLEOTIDE SEQUENCE [LARGE SCALE GENOMIC DNA]</scope>
    <source>
        <strain evidence="2 3">Mal15</strain>
    </source>
</reference>
<evidence type="ECO:0000256" key="1">
    <source>
        <dbReference type="SAM" id="MobiDB-lite"/>
    </source>
</evidence>
<keyword evidence="3" id="KW-1185">Reference proteome</keyword>
<organism evidence="2 3">
    <name type="scientific">Stieleria maiorica</name>
    <dbReference type="NCBI Taxonomy" id="2795974"/>
    <lineage>
        <taxon>Bacteria</taxon>
        <taxon>Pseudomonadati</taxon>
        <taxon>Planctomycetota</taxon>
        <taxon>Planctomycetia</taxon>
        <taxon>Pirellulales</taxon>
        <taxon>Pirellulaceae</taxon>
        <taxon>Stieleria</taxon>
    </lineage>
</organism>
<proteinExistence type="predicted"/>
<dbReference type="EMBL" id="CP036264">
    <property type="protein sequence ID" value="QEF99433.1"/>
    <property type="molecule type" value="Genomic_DNA"/>
</dbReference>
<name>A0A5B9MF38_9BACT</name>
<evidence type="ECO:0000313" key="3">
    <source>
        <dbReference type="Proteomes" id="UP000321353"/>
    </source>
</evidence>
<dbReference type="RefSeq" id="WP_147868825.1">
    <property type="nucleotide sequence ID" value="NZ_CP036264.1"/>
</dbReference>